<dbReference type="OrthoDB" id="5461347at2"/>
<dbReference type="SMART" id="SM00530">
    <property type="entry name" value="HTH_XRE"/>
    <property type="match status" value="1"/>
</dbReference>
<dbReference type="InterPro" id="IPR001387">
    <property type="entry name" value="Cro/C1-type_HTH"/>
</dbReference>
<dbReference type="PROSITE" id="PS50943">
    <property type="entry name" value="HTH_CROC1"/>
    <property type="match status" value="1"/>
</dbReference>
<dbReference type="CDD" id="cd00093">
    <property type="entry name" value="HTH_XRE"/>
    <property type="match status" value="1"/>
</dbReference>
<feature type="domain" description="HTH cro/C1-type" evidence="1">
    <location>
        <begin position="1"/>
        <end position="46"/>
    </location>
</feature>
<evidence type="ECO:0000313" key="3">
    <source>
        <dbReference type="Proteomes" id="UP000215509"/>
    </source>
</evidence>
<dbReference type="InterPro" id="IPR010982">
    <property type="entry name" value="Lambda_DNA-bd_dom_sf"/>
</dbReference>
<sequence>MSQEVLAIRSGLDRSYIGGVERGERNVSLQNIEKITNALDVDTSYFFDDERFALHSAYLKSEYNKALSERFAYHIDFDHQVIAWQVKGVLNVNDVNKICFDLKLACTYLTKGHIKLLIDNRGMMTNGQPFVFTPEVNEKNEELQRWMFPHCKKVVVLCNSKLMKNQLDRLATRSGINSISLHLFGKNSSQVIQEAYQFLEIPNNQLITI</sequence>
<dbReference type="Gene3D" id="1.10.260.40">
    <property type="entry name" value="lambda repressor-like DNA-binding domains"/>
    <property type="match status" value="1"/>
</dbReference>
<comment type="caution">
    <text evidence="2">The sequence shown here is derived from an EMBL/GenBank/DDBJ whole genome shotgun (WGS) entry which is preliminary data.</text>
</comment>
<dbReference type="AlphaFoldDB" id="A0A229UPT3"/>
<name>A0A229UPT3_9BACL</name>
<reference evidence="2 3" key="1">
    <citation type="submission" date="2017-07" db="EMBL/GenBank/DDBJ databases">
        <title>Genome sequencing and assembly of Paenibacillus rigui.</title>
        <authorList>
            <person name="Mayilraj S."/>
        </authorList>
    </citation>
    <scope>NUCLEOTIDE SEQUENCE [LARGE SCALE GENOMIC DNA]</scope>
    <source>
        <strain evidence="2 3">JCM 16352</strain>
    </source>
</reference>
<protein>
    <recommendedName>
        <fullName evidence="1">HTH cro/C1-type domain-containing protein</fullName>
    </recommendedName>
</protein>
<dbReference type="Pfam" id="PF01381">
    <property type="entry name" value="HTH_3"/>
    <property type="match status" value="1"/>
</dbReference>
<dbReference type="SUPFAM" id="SSF47413">
    <property type="entry name" value="lambda repressor-like DNA-binding domains"/>
    <property type="match status" value="1"/>
</dbReference>
<gene>
    <name evidence="2" type="ORF">CF651_17305</name>
</gene>
<evidence type="ECO:0000259" key="1">
    <source>
        <dbReference type="PROSITE" id="PS50943"/>
    </source>
</evidence>
<proteinExistence type="predicted"/>
<organism evidence="2 3">
    <name type="scientific">Paenibacillus rigui</name>
    <dbReference type="NCBI Taxonomy" id="554312"/>
    <lineage>
        <taxon>Bacteria</taxon>
        <taxon>Bacillati</taxon>
        <taxon>Bacillota</taxon>
        <taxon>Bacilli</taxon>
        <taxon>Bacillales</taxon>
        <taxon>Paenibacillaceae</taxon>
        <taxon>Paenibacillus</taxon>
    </lineage>
</organism>
<accession>A0A229UPT3</accession>
<evidence type="ECO:0000313" key="2">
    <source>
        <dbReference type="EMBL" id="OXM85374.1"/>
    </source>
</evidence>
<dbReference type="Proteomes" id="UP000215509">
    <property type="component" value="Unassembled WGS sequence"/>
</dbReference>
<dbReference type="EMBL" id="NMQW01000023">
    <property type="protein sequence ID" value="OXM85374.1"/>
    <property type="molecule type" value="Genomic_DNA"/>
</dbReference>
<dbReference type="GO" id="GO:0003677">
    <property type="term" value="F:DNA binding"/>
    <property type="evidence" value="ECO:0007669"/>
    <property type="project" value="InterPro"/>
</dbReference>
<keyword evidence="3" id="KW-1185">Reference proteome</keyword>